<feature type="compositionally biased region" description="Polar residues" evidence="1">
    <location>
        <begin position="90"/>
        <end position="119"/>
    </location>
</feature>
<keyword evidence="3" id="KW-1185">Reference proteome</keyword>
<sequence>AAVATNVIYKLTEIAAYTFGVSSEVYNTITGSQGGKKEHHEENELNDHEFDKKDHVWAENEVDVEEPPPPYESSWYMPSPSTEVKPPTTPQSLAESQEIATPEQPSNPQELFTKSTATSPPRRRQFRVRRGRRLIRRKSSSVDLTKSINASPSFTQLEDEDDIFLKFNCKLTDLIAEGQAALTSKVDVTEVEMMLAEEREREERILKEFGIQTRRARRLTGSSSKSSDFDYYSSILGSGGHSNQSSTSLCDNGNGKNSYLSSTGTYADNGFSTNKPVIGHSQFGSSDGFHPSSGFTNEYGYIGGSSSTGGGFGGPSTQNRFNNSTSSVYGGGPSGGFGPSLHNFGQNPSGYGSNSGFGSKGMYHSRGYY</sequence>
<reference evidence="2" key="1">
    <citation type="submission" date="2021-06" db="EMBL/GenBank/DDBJ databases">
        <authorList>
            <person name="Kallberg Y."/>
            <person name="Tangrot J."/>
            <person name="Rosling A."/>
        </authorList>
    </citation>
    <scope>NUCLEOTIDE SEQUENCE</scope>
    <source>
        <strain evidence="2">UK204</strain>
    </source>
</reference>
<dbReference type="Proteomes" id="UP000789570">
    <property type="component" value="Unassembled WGS sequence"/>
</dbReference>
<feature type="non-terminal residue" evidence="2">
    <location>
        <position position="1"/>
    </location>
</feature>
<feature type="compositionally biased region" description="Low complexity" evidence="1">
    <location>
        <begin position="72"/>
        <end position="81"/>
    </location>
</feature>
<dbReference type="EMBL" id="CAJVPQ010004149">
    <property type="protein sequence ID" value="CAG8645709.1"/>
    <property type="molecule type" value="Genomic_DNA"/>
</dbReference>
<dbReference type="AlphaFoldDB" id="A0A9N9H418"/>
<feature type="region of interest" description="Disordered" evidence="1">
    <location>
        <begin position="31"/>
        <end position="126"/>
    </location>
</feature>
<accession>A0A9N9H418</accession>
<gene>
    <name evidence="2" type="ORF">FCALED_LOCUS10799</name>
</gene>
<organism evidence="2 3">
    <name type="scientific">Funneliformis caledonium</name>
    <dbReference type="NCBI Taxonomy" id="1117310"/>
    <lineage>
        <taxon>Eukaryota</taxon>
        <taxon>Fungi</taxon>
        <taxon>Fungi incertae sedis</taxon>
        <taxon>Mucoromycota</taxon>
        <taxon>Glomeromycotina</taxon>
        <taxon>Glomeromycetes</taxon>
        <taxon>Glomerales</taxon>
        <taxon>Glomeraceae</taxon>
        <taxon>Funneliformis</taxon>
    </lineage>
</organism>
<evidence type="ECO:0000313" key="3">
    <source>
        <dbReference type="Proteomes" id="UP000789570"/>
    </source>
</evidence>
<feature type="region of interest" description="Disordered" evidence="1">
    <location>
        <begin position="310"/>
        <end position="332"/>
    </location>
</feature>
<proteinExistence type="predicted"/>
<protein>
    <submittedName>
        <fullName evidence="2">6742_t:CDS:1</fullName>
    </submittedName>
</protein>
<comment type="caution">
    <text evidence="2">The sequence shown here is derived from an EMBL/GenBank/DDBJ whole genome shotgun (WGS) entry which is preliminary data.</text>
</comment>
<feature type="compositionally biased region" description="Basic and acidic residues" evidence="1">
    <location>
        <begin position="35"/>
        <end position="58"/>
    </location>
</feature>
<evidence type="ECO:0000256" key="1">
    <source>
        <dbReference type="SAM" id="MobiDB-lite"/>
    </source>
</evidence>
<evidence type="ECO:0000313" key="2">
    <source>
        <dbReference type="EMBL" id="CAG8645709.1"/>
    </source>
</evidence>
<dbReference type="OrthoDB" id="2431870at2759"/>
<name>A0A9N9H418_9GLOM</name>